<dbReference type="PANTHER" id="PTHR18964">
    <property type="entry name" value="ROK (REPRESSOR, ORF, KINASE) FAMILY"/>
    <property type="match status" value="1"/>
</dbReference>
<dbReference type="Proteomes" id="UP001275440">
    <property type="component" value="Unassembled WGS sequence"/>
</dbReference>
<comment type="caution">
    <text evidence="3">The sequence shown here is derived from an EMBL/GenBank/DDBJ whole genome shotgun (WGS) entry which is preliminary data.</text>
</comment>
<dbReference type="InterPro" id="IPR043129">
    <property type="entry name" value="ATPase_NBD"/>
</dbReference>
<evidence type="ECO:0000256" key="2">
    <source>
        <dbReference type="SAM" id="MobiDB-lite"/>
    </source>
</evidence>
<protein>
    <submittedName>
        <fullName evidence="3">ROK family transcriptional regulator</fullName>
    </submittedName>
</protein>
<keyword evidence="4" id="KW-1185">Reference proteome</keyword>
<feature type="region of interest" description="Disordered" evidence="2">
    <location>
        <begin position="10"/>
        <end position="29"/>
    </location>
</feature>
<gene>
    <name evidence="3" type="ORF">F8M49_23395</name>
</gene>
<dbReference type="SUPFAM" id="SSF53067">
    <property type="entry name" value="Actin-like ATPase domain"/>
    <property type="match status" value="2"/>
</dbReference>
<dbReference type="InterPro" id="IPR036390">
    <property type="entry name" value="WH_DNA-bd_sf"/>
</dbReference>
<dbReference type="PANTHER" id="PTHR18964:SF149">
    <property type="entry name" value="BIFUNCTIONAL UDP-N-ACETYLGLUCOSAMINE 2-EPIMERASE_N-ACETYLMANNOSAMINE KINASE"/>
    <property type="match status" value="1"/>
</dbReference>
<dbReference type="Gene3D" id="1.10.10.10">
    <property type="entry name" value="Winged helix-like DNA-binding domain superfamily/Winged helix DNA-binding domain"/>
    <property type="match status" value="1"/>
</dbReference>
<dbReference type="EMBL" id="WBMO01000005">
    <property type="protein sequence ID" value="MDV2477592.1"/>
    <property type="molecule type" value="Genomic_DNA"/>
</dbReference>
<accession>A0ABU3WV29</accession>
<dbReference type="Gene3D" id="3.30.420.40">
    <property type="match status" value="2"/>
</dbReference>
<organism evidence="3 4">
    <name type="scientific">Rhodococcus zopfii</name>
    <dbReference type="NCBI Taxonomy" id="43772"/>
    <lineage>
        <taxon>Bacteria</taxon>
        <taxon>Bacillati</taxon>
        <taxon>Actinomycetota</taxon>
        <taxon>Actinomycetes</taxon>
        <taxon>Mycobacteriales</taxon>
        <taxon>Nocardiaceae</taxon>
        <taxon>Rhodococcus</taxon>
    </lineage>
</organism>
<dbReference type="SUPFAM" id="SSF46785">
    <property type="entry name" value="Winged helix' DNA-binding domain"/>
    <property type="match status" value="1"/>
</dbReference>
<comment type="similarity">
    <text evidence="1">Belongs to the ROK (NagC/XylR) family.</text>
</comment>
<sequence length="427" mass="44441">MADVSKLRIAARATSPTATRPGHPVSDTVTPAGQVLRVLRRVGPATRGELSRQTGFSLSAVNRVVGELLGRSLLRDRPELTVGGVVGRPQIPLDLNTDAFFAVGVHIDDCGIRCVAGDLRGRVLDCLEFDVPATAGAAVPVVAAALHRFRLAFPARCALWVGVAGDGRADRRAVRGLAFGWDDVPDAAWSAAIPVPVTVAPYVGAMADAERWALELSGRPSPSSYLYLHVDEPFGAAWIVDGRIPVPRRGAGTIGHLATGSDVPCPCGRVGCLEVTVADRTLLDAAVRDGVLGSGTAPRGVGDLYEAAEGGSRAAAALLDSRSDTIGRAIAVMRDIVNPDVVAVGGRGLAAYPPGRRIIARSYARASALPALPLTFSSFGERIGDAGALGASLSAVYTDPVGALRRGAWGRRAARLSYDPPLDRFCG</sequence>
<evidence type="ECO:0000313" key="3">
    <source>
        <dbReference type="EMBL" id="MDV2477592.1"/>
    </source>
</evidence>
<evidence type="ECO:0000256" key="1">
    <source>
        <dbReference type="ARBA" id="ARBA00006479"/>
    </source>
</evidence>
<name>A0ABU3WV29_9NOCA</name>
<dbReference type="InterPro" id="IPR000600">
    <property type="entry name" value="ROK"/>
</dbReference>
<feature type="compositionally biased region" description="Low complexity" evidence="2">
    <location>
        <begin position="10"/>
        <end position="21"/>
    </location>
</feature>
<dbReference type="Pfam" id="PF00480">
    <property type="entry name" value="ROK"/>
    <property type="match status" value="1"/>
</dbReference>
<dbReference type="InterPro" id="IPR036388">
    <property type="entry name" value="WH-like_DNA-bd_sf"/>
</dbReference>
<proteinExistence type="inferred from homology"/>
<evidence type="ECO:0000313" key="4">
    <source>
        <dbReference type="Proteomes" id="UP001275440"/>
    </source>
</evidence>
<reference evidence="3 4" key="1">
    <citation type="submission" date="2019-10" db="EMBL/GenBank/DDBJ databases">
        <title>Draft Genome Assembly of Rhodococcus zopfii DSM44189.</title>
        <authorList>
            <person name="Sutton J.M."/>
            <person name="Akob D.M."/>
            <person name="Bushman T.J."/>
        </authorList>
    </citation>
    <scope>NUCLEOTIDE SEQUENCE [LARGE SCALE GENOMIC DNA]</scope>
    <source>
        <strain evidence="3 4">DSM 44189</strain>
    </source>
</reference>